<dbReference type="GO" id="GO:0003723">
    <property type="term" value="F:RNA binding"/>
    <property type="evidence" value="ECO:0007669"/>
    <property type="project" value="InterPro"/>
</dbReference>
<name>A0A3S2VXN3_9ACTN</name>
<dbReference type="GO" id="GO:0043856">
    <property type="term" value="F:anti-sigma factor antagonist activity"/>
    <property type="evidence" value="ECO:0007669"/>
    <property type="project" value="TreeGrafter"/>
</dbReference>
<dbReference type="PANTHER" id="PTHR33495:SF2">
    <property type="entry name" value="ANTI-SIGMA FACTOR ANTAGONIST TM_1081-RELATED"/>
    <property type="match status" value="1"/>
</dbReference>
<dbReference type="Gene3D" id="1.10.10.10">
    <property type="entry name" value="Winged helix-like DNA-binding domain superfamily/Winged helix DNA-binding domain"/>
    <property type="match status" value="1"/>
</dbReference>
<evidence type="ECO:0000259" key="1">
    <source>
        <dbReference type="PROSITE" id="PS50801"/>
    </source>
</evidence>
<reference evidence="3 4" key="1">
    <citation type="submission" date="2019-01" db="EMBL/GenBank/DDBJ databases">
        <title>Genome sequences of Streptomyces and Rhizobium isolates collected from root and soil.</title>
        <authorList>
            <person name="Chhettri S."/>
            <person name="Sevigny J.L."/>
            <person name="Sen A."/>
            <person name="Ennis N."/>
            <person name="Tisa L."/>
        </authorList>
    </citation>
    <scope>NUCLEOTIDE SEQUENCE [LARGE SCALE GENOMIC DNA]</scope>
    <source>
        <strain evidence="3 4">San01</strain>
    </source>
</reference>
<dbReference type="Gene3D" id="3.30.750.24">
    <property type="entry name" value="STAS domain"/>
    <property type="match status" value="1"/>
</dbReference>
<evidence type="ECO:0000259" key="2">
    <source>
        <dbReference type="PROSITE" id="PS50921"/>
    </source>
</evidence>
<evidence type="ECO:0000313" key="4">
    <source>
        <dbReference type="Proteomes" id="UP000283128"/>
    </source>
</evidence>
<dbReference type="InterPro" id="IPR005561">
    <property type="entry name" value="ANTAR"/>
</dbReference>
<organism evidence="3 4">
    <name type="scientific">Streptomyces antnestii</name>
    <dbReference type="NCBI Taxonomy" id="2494256"/>
    <lineage>
        <taxon>Bacteria</taxon>
        <taxon>Bacillati</taxon>
        <taxon>Actinomycetota</taxon>
        <taxon>Actinomycetes</taxon>
        <taxon>Kitasatosporales</taxon>
        <taxon>Streptomycetaceae</taxon>
        <taxon>Streptomyces</taxon>
    </lineage>
</organism>
<dbReference type="EMBL" id="RZYA01000016">
    <property type="protein sequence ID" value="RVU20028.1"/>
    <property type="molecule type" value="Genomic_DNA"/>
</dbReference>
<dbReference type="PROSITE" id="PS50921">
    <property type="entry name" value="ANTAR"/>
    <property type="match status" value="1"/>
</dbReference>
<dbReference type="Pfam" id="PF13466">
    <property type="entry name" value="STAS_2"/>
    <property type="match status" value="1"/>
</dbReference>
<dbReference type="SUPFAM" id="SSF52172">
    <property type="entry name" value="CheY-like"/>
    <property type="match status" value="1"/>
</dbReference>
<dbReference type="PROSITE" id="PS50801">
    <property type="entry name" value="STAS"/>
    <property type="match status" value="1"/>
</dbReference>
<dbReference type="InterPro" id="IPR011006">
    <property type="entry name" value="CheY-like_superfamily"/>
</dbReference>
<proteinExistence type="predicted"/>
<dbReference type="SUPFAM" id="SSF52091">
    <property type="entry name" value="SpoIIaa-like"/>
    <property type="match status" value="1"/>
</dbReference>
<evidence type="ECO:0000313" key="3">
    <source>
        <dbReference type="EMBL" id="RVU20028.1"/>
    </source>
</evidence>
<feature type="domain" description="STAS" evidence="1">
    <location>
        <begin position="22"/>
        <end position="113"/>
    </location>
</feature>
<gene>
    <name evidence="3" type="ORF">EOT10_28295</name>
</gene>
<accession>A0A3S2VXN3</accession>
<dbReference type="CDD" id="cd07043">
    <property type="entry name" value="STAS_anti-anti-sigma_factors"/>
    <property type="match status" value="1"/>
</dbReference>
<protein>
    <submittedName>
        <fullName evidence="3">ANTAR domain-containing protein</fullName>
    </submittedName>
</protein>
<dbReference type="AlphaFoldDB" id="A0A3S2VXN3"/>
<dbReference type="Pfam" id="PF03861">
    <property type="entry name" value="ANTAR"/>
    <property type="match status" value="1"/>
</dbReference>
<feature type="domain" description="ANTAR" evidence="2">
    <location>
        <begin position="127"/>
        <end position="188"/>
    </location>
</feature>
<comment type="caution">
    <text evidence="3">The sequence shown here is derived from an EMBL/GenBank/DDBJ whole genome shotgun (WGS) entry which is preliminary data.</text>
</comment>
<dbReference type="InterPro" id="IPR002645">
    <property type="entry name" value="STAS_dom"/>
</dbReference>
<sequence>MDDDAAPAASGYSPPGIARSPLVVQVRTVDDRTVVTVSGAVDVTSAQALRGRLYEAVRQSPRGIELDLGAVGHCDAHALDALLRVRRHAMDHGKTVTILTPGADMSTLLSETGTLPLFTAGSESGSAQDPYTELAQLRRAMRTRPVIDLARGVLMASFGLSAEDAWQVLVSVSQNTNTKLHRVAGGLVGAVTGDPLPEDFQELLAATVAKVRTNPGQEPRQNPGQEPG</sequence>
<dbReference type="InterPro" id="IPR036513">
    <property type="entry name" value="STAS_dom_sf"/>
</dbReference>
<dbReference type="OrthoDB" id="4946329at2"/>
<dbReference type="InterPro" id="IPR058548">
    <property type="entry name" value="MlaB-like_STAS"/>
</dbReference>
<dbReference type="Proteomes" id="UP000283128">
    <property type="component" value="Unassembled WGS sequence"/>
</dbReference>
<dbReference type="PANTHER" id="PTHR33495">
    <property type="entry name" value="ANTI-SIGMA FACTOR ANTAGONIST TM_1081-RELATED-RELATED"/>
    <property type="match status" value="1"/>
</dbReference>
<dbReference type="SMART" id="SM01012">
    <property type="entry name" value="ANTAR"/>
    <property type="match status" value="1"/>
</dbReference>
<keyword evidence="4" id="KW-1185">Reference proteome</keyword>
<dbReference type="InterPro" id="IPR036388">
    <property type="entry name" value="WH-like_DNA-bd_sf"/>
</dbReference>